<dbReference type="Pfam" id="PF00176">
    <property type="entry name" value="SNF2-rel_dom"/>
    <property type="match status" value="1"/>
</dbReference>
<dbReference type="FunFam" id="3.40.50.300:FF:000533">
    <property type="entry name" value="Helicase, Snf2 family"/>
    <property type="match status" value="1"/>
</dbReference>
<dbReference type="GO" id="GO:0004386">
    <property type="term" value="F:helicase activity"/>
    <property type="evidence" value="ECO:0007669"/>
    <property type="project" value="UniProtKB-KW"/>
</dbReference>
<name>A0A5B9D7F9_9ARCH</name>
<evidence type="ECO:0000313" key="4">
    <source>
        <dbReference type="EMBL" id="QEE15099.1"/>
    </source>
</evidence>
<gene>
    <name evidence="4" type="ORF">DSAG12_00922</name>
</gene>
<dbReference type="RefSeq" id="WP_147662023.1">
    <property type="nucleotide sequence ID" value="NZ_CP042905.2"/>
</dbReference>
<dbReference type="OrthoDB" id="6396at2157"/>
<dbReference type="Gene3D" id="3.40.50.300">
    <property type="entry name" value="P-loop containing nucleotide triphosphate hydrolases"/>
    <property type="match status" value="1"/>
</dbReference>
<accession>A0A5B9D7F9</accession>
<evidence type="ECO:0000313" key="5">
    <source>
        <dbReference type="Proteomes" id="UP000321408"/>
    </source>
</evidence>
<dbReference type="GO" id="GO:0005524">
    <property type="term" value="F:ATP binding"/>
    <property type="evidence" value="ECO:0007669"/>
    <property type="project" value="InterPro"/>
</dbReference>
<dbReference type="InterPro" id="IPR027417">
    <property type="entry name" value="P-loop_NTPase"/>
</dbReference>
<reference evidence="4 5" key="1">
    <citation type="journal article" date="2020" name="Nature">
        <title>Isolation of an archaeon at the prokaryote-eukaryote interface.</title>
        <authorList>
            <person name="Imachi H."/>
            <person name="Nobu M.K."/>
            <person name="Nakahara N."/>
            <person name="Morono Y."/>
            <person name="Ogawara M."/>
            <person name="Takaki Y."/>
            <person name="Takano Y."/>
            <person name="Uematsu K."/>
            <person name="Ikuta T."/>
            <person name="Ito M."/>
            <person name="Matsui Y."/>
            <person name="Miyazaki M."/>
            <person name="Murata K."/>
            <person name="Saito Y."/>
            <person name="Sakai S."/>
            <person name="Song C."/>
            <person name="Tasumi E."/>
            <person name="Yamanaka Y."/>
            <person name="Yamaguchi T."/>
            <person name="Kamagata Y."/>
            <person name="Tamaki H."/>
            <person name="Takai K."/>
        </authorList>
    </citation>
    <scope>NUCLEOTIDE SEQUENCE [LARGE SCALE GENOMIC DNA]</scope>
    <source>
        <strain evidence="4 5">MK-D1</strain>
    </source>
</reference>
<dbReference type="EMBL" id="CP042905">
    <property type="protein sequence ID" value="QEE15099.1"/>
    <property type="molecule type" value="Genomic_DNA"/>
</dbReference>
<dbReference type="GeneID" id="41328920"/>
<dbReference type="AlphaFoldDB" id="A0A5B9D7F9"/>
<dbReference type="Pfam" id="PF00271">
    <property type="entry name" value="Helicase_C"/>
    <property type="match status" value="1"/>
</dbReference>
<dbReference type="InterPro" id="IPR014001">
    <property type="entry name" value="Helicase_ATP-bd"/>
</dbReference>
<dbReference type="KEGG" id="psyt:DSAG12_00922"/>
<dbReference type="GO" id="GO:0140097">
    <property type="term" value="F:catalytic activity, acting on DNA"/>
    <property type="evidence" value="ECO:0007669"/>
    <property type="project" value="UniProtKB-ARBA"/>
</dbReference>
<keyword evidence="4" id="KW-0347">Helicase</keyword>
<dbReference type="InterPro" id="IPR049730">
    <property type="entry name" value="SNF2/RAD54-like_C"/>
</dbReference>
<dbReference type="CDD" id="cd18012">
    <property type="entry name" value="DEXQc_arch_SWI2_SNF2"/>
    <property type="match status" value="1"/>
</dbReference>
<proteinExistence type="predicted"/>
<reference evidence="4 5" key="2">
    <citation type="journal article" date="2024" name="Int. J. Syst. Evol. Microbiol.">
        <title>Promethearchaeum syntrophicum gen. nov., sp. nov., an anaerobic, obligately syntrophic archaeon, the first isolate of the lineage 'Asgard' archaea, and proposal of the new archaeal phylum Promethearchaeota phyl. nov. and kingdom Promethearchaeati regn. nov.</title>
        <authorList>
            <person name="Imachi H."/>
            <person name="Nobu M.K."/>
            <person name="Kato S."/>
            <person name="Takaki Y."/>
            <person name="Miyazaki M."/>
            <person name="Miyata M."/>
            <person name="Ogawara M."/>
            <person name="Saito Y."/>
            <person name="Sakai S."/>
            <person name="Tahara Y.O."/>
            <person name="Takano Y."/>
            <person name="Tasumi E."/>
            <person name="Uematsu K."/>
            <person name="Yoshimura T."/>
            <person name="Itoh T."/>
            <person name="Ohkuma M."/>
            <person name="Takai K."/>
        </authorList>
    </citation>
    <scope>NUCLEOTIDE SEQUENCE [LARGE SCALE GENOMIC DNA]</scope>
    <source>
        <strain evidence="4 5">MK-D1</strain>
    </source>
</reference>
<dbReference type="InterPro" id="IPR001650">
    <property type="entry name" value="Helicase_C-like"/>
</dbReference>
<evidence type="ECO:0000256" key="1">
    <source>
        <dbReference type="ARBA" id="ARBA00022801"/>
    </source>
</evidence>
<dbReference type="EC" id="3.6.4.-" evidence="4"/>
<dbReference type="Pfam" id="PF12419">
    <property type="entry name" value="DUF3670"/>
    <property type="match status" value="1"/>
</dbReference>
<dbReference type="CDD" id="cd18793">
    <property type="entry name" value="SF2_C_SNF"/>
    <property type="match status" value="1"/>
</dbReference>
<evidence type="ECO:0000259" key="2">
    <source>
        <dbReference type="PROSITE" id="PS51192"/>
    </source>
</evidence>
<dbReference type="InterPro" id="IPR022138">
    <property type="entry name" value="DUF3670"/>
</dbReference>
<keyword evidence="5" id="KW-1185">Reference proteome</keyword>
<feature type="domain" description="Helicase C-terminal" evidence="3">
    <location>
        <begin position="906"/>
        <end position="1070"/>
    </location>
</feature>
<dbReference type="PANTHER" id="PTHR10799">
    <property type="entry name" value="SNF2/RAD54 HELICASE FAMILY"/>
    <property type="match status" value="1"/>
</dbReference>
<keyword evidence="4" id="KW-0547">Nucleotide-binding</keyword>
<keyword evidence="4" id="KW-0067">ATP-binding</keyword>
<sequence length="1082" mass="126051">MLQLTFISPKYWKNSASEFKITSKGKKPPNNVGFFIFWISQNEKKKRKMDLIQEINRVFPSIPAEKLLTCEIRLSMDDFNNQDKRSDSLLQTSLVDGKIIPIPPAIRVLFPLQIVNLQDRSQNFISYSNSIKTWAFLTKFTLELVSRGNFIPTLKKIDLKHYEGMWNVIFKTQLDHKRFQKILNNAPWSSYNLPINFISMKPNGVKTTGVWHPSYLFANYMNQVSDFLIRDSLSTNFHKKFTNLYNSDLDQLGNACNLEEKNPWDLRFLNSCIGKNRIFEITRFCDTPIPGILQNWVQQTQGFSFALGVLFTFRLEYPKSPKSAWVLGIYIQPLHDLDYFISLSEVWNGNVTQKEEFANVCDDEEGLQEEILRALGIAVKLFPPLKRILEVKNPNRIKLDITEVMDLLRYSQYLLRQVGFNVVLPEQFRLKGQQRLSARMVIRDSKSNQKNKQSGFAGGNISKLFDLNSFLEFEWEARLENQKLTESEFLELAKIKEPLIFWRDQWVLVDQEDMNTLRPIFEQKQKIKGTLSLSEAINLGITKNIQLSDAKNTYEVILEGNFQKYITEFSEIDSFQKITTPTLFKGELRPYQEIGLVWLANMTEFNFGICLADDMGLGKTIEVISFLLHRKEKYDEISTGSVLVVCPTSVLFNWHRELQKFAPSLDILIYHGKKRIDENEALSEFTIPNRIILTTYGIVRNEIEVLEAIPFTGVILDESQNIKNYKAQQTKAILRLKSMYRIAMTGTPIENRLIELWTLFEFLNPGLLGTQANFYKNFILPIERFHNEEGSNKLKRIISPFILRRLKTDKEIIQDLPEKNEIKIFLELSEKQSELYKRTVNSTLKEIENLEFHESKRRGLVLRLLTQTKQICNHPYQFLHINSSKIESTPNYNFDDFIKSSVKFERLLEMVNEILEDGEKILIFTQFKQMGDLLKYFLEKKYLFNIGWFHGGVPEKKRRELVDEFQSQDLDSSPILILSLKAGGTGLNLTQASTVFHFDRWWNPAVEDQATDRAYRIGQEKNVNVYKFIALGTIEERIDKMLEEKRNLADKILSSAGENWITDLSTEELREIFLLNEPGLTN</sequence>
<feature type="domain" description="Helicase ATP-binding" evidence="2">
    <location>
        <begin position="600"/>
        <end position="766"/>
    </location>
</feature>
<evidence type="ECO:0000259" key="3">
    <source>
        <dbReference type="PROSITE" id="PS51194"/>
    </source>
</evidence>
<dbReference type="SMART" id="SM00490">
    <property type="entry name" value="HELICc"/>
    <property type="match status" value="1"/>
</dbReference>
<keyword evidence="1 4" id="KW-0378">Hydrolase</keyword>
<dbReference type="PROSITE" id="PS51194">
    <property type="entry name" value="HELICASE_CTER"/>
    <property type="match status" value="1"/>
</dbReference>
<dbReference type="SUPFAM" id="SSF52540">
    <property type="entry name" value="P-loop containing nucleoside triphosphate hydrolases"/>
    <property type="match status" value="2"/>
</dbReference>
<dbReference type="GO" id="GO:0016787">
    <property type="term" value="F:hydrolase activity"/>
    <property type="evidence" value="ECO:0007669"/>
    <property type="project" value="UniProtKB-KW"/>
</dbReference>
<dbReference type="InterPro" id="IPR038718">
    <property type="entry name" value="SNF2-like_sf"/>
</dbReference>
<dbReference type="PROSITE" id="PS51192">
    <property type="entry name" value="HELICASE_ATP_BIND_1"/>
    <property type="match status" value="1"/>
</dbReference>
<dbReference type="Gene3D" id="3.40.50.10810">
    <property type="entry name" value="Tandem AAA-ATPase domain"/>
    <property type="match status" value="1"/>
</dbReference>
<protein>
    <submittedName>
        <fullName evidence="4">DEAD/DEAH box helicase</fullName>
        <ecNumber evidence="4">3.6.4.-</ecNumber>
    </submittedName>
</protein>
<dbReference type="InterPro" id="IPR000330">
    <property type="entry name" value="SNF2_N"/>
</dbReference>
<dbReference type="Proteomes" id="UP000321408">
    <property type="component" value="Chromosome"/>
</dbReference>
<dbReference type="SMART" id="SM00487">
    <property type="entry name" value="DEXDc"/>
    <property type="match status" value="1"/>
</dbReference>
<organism evidence="4 5">
    <name type="scientific">Promethearchaeum syntrophicum</name>
    <dbReference type="NCBI Taxonomy" id="2594042"/>
    <lineage>
        <taxon>Archaea</taxon>
        <taxon>Promethearchaeati</taxon>
        <taxon>Promethearchaeota</taxon>
        <taxon>Promethearchaeia</taxon>
        <taxon>Promethearchaeales</taxon>
        <taxon>Promethearchaeaceae</taxon>
        <taxon>Promethearchaeum</taxon>
    </lineage>
</organism>